<dbReference type="AlphaFoldDB" id="A0AAV9WM15"/>
<dbReference type="PANTHER" id="PTHR43008">
    <property type="entry name" value="BENZIL REDUCTASE"/>
    <property type="match status" value="1"/>
</dbReference>
<comment type="similarity">
    <text evidence="1">Belongs to the short-chain dehydrogenases/reductases (SDR) family.</text>
</comment>
<dbReference type="EMBL" id="JAVHJL010000002">
    <property type="protein sequence ID" value="KAK6510201.1"/>
    <property type="molecule type" value="Genomic_DNA"/>
</dbReference>
<dbReference type="FunFam" id="3.40.50.720:FF:000084">
    <property type="entry name" value="Short-chain dehydrogenase reductase"/>
    <property type="match status" value="1"/>
</dbReference>
<dbReference type="InterPro" id="IPR002347">
    <property type="entry name" value="SDR_fam"/>
</dbReference>
<evidence type="ECO:0000256" key="3">
    <source>
        <dbReference type="ARBA" id="ARBA00023002"/>
    </source>
</evidence>
<keyword evidence="3" id="KW-0560">Oxidoreductase</keyword>
<evidence type="ECO:0000256" key="2">
    <source>
        <dbReference type="ARBA" id="ARBA00022857"/>
    </source>
</evidence>
<dbReference type="PRINTS" id="PR00081">
    <property type="entry name" value="GDHRDH"/>
</dbReference>
<dbReference type="SUPFAM" id="SSF51735">
    <property type="entry name" value="NAD(P)-binding Rossmann-fold domains"/>
    <property type="match status" value="1"/>
</dbReference>
<evidence type="ECO:0000313" key="4">
    <source>
        <dbReference type="EMBL" id="KAK6510201.1"/>
    </source>
</evidence>
<evidence type="ECO:0000256" key="1">
    <source>
        <dbReference type="ARBA" id="ARBA00006484"/>
    </source>
</evidence>
<gene>
    <name evidence="4" type="ORF">TWF481_004917</name>
</gene>
<reference evidence="4 5" key="1">
    <citation type="submission" date="2023-08" db="EMBL/GenBank/DDBJ databases">
        <authorList>
            <person name="Palmer J.M."/>
        </authorList>
    </citation>
    <scope>NUCLEOTIDE SEQUENCE [LARGE SCALE GENOMIC DNA]</scope>
    <source>
        <strain evidence="4 5">TWF481</strain>
    </source>
</reference>
<name>A0AAV9WM15_9PEZI</name>
<protein>
    <recommendedName>
        <fullName evidence="6">Sorbose reductase SOU1</fullName>
    </recommendedName>
</protein>
<proteinExistence type="inferred from homology"/>
<accession>A0AAV9WM15</accession>
<evidence type="ECO:0000313" key="5">
    <source>
        <dbReference type="Proteomes" id="UP001370758"/>
    </source>
</evidence>
<dbReference type="PRINTS" id="PR00080">
    <property type="entry name" value="SDRFAMILY"/>
</dbReference>
<keyword evidence="2" id="KW-0521">NADP</keyword>
<dbReference type="GO" id="GO:0050664">
    <property type="term" value="F:oxidoreductase activity, acting on NAD(P)H, oxygen as acceptor"/>
    <property type="evidence" value="ECO:0007669"/>
    <property type="project" value="TreeGrafter"/>
</dbReference>
<dbReference type="Gene3D" id="3.40.50.720">
    <property type="entry name" value="NAD(P)-binding Rossmann-like Domain"/>
    <property type="match status" value="1"/>
</dbReference>
<dbReference type="PANTHER" id="PTHR43008:SF13">
    <property type="entry name" value="L-XYLULOSE REDUCTASE-RELATED"/>
    <property type="match status" value="1"/>
</dbReference>
<dbReference type="Pfam" id="PF13561">
    <property type="entry name" value="adh_short_C2"/>
    <property type="match status" value="1"/>
</dbReference>
<evidence type="ECO:0008006" key="6">
    <source>
        <dbReference type="Google" id="ProtNLM"/>
    </source>
</evidence>
<dbReference type="Proteomes" id="UP001370758">
    <property type="component" value="Unassembled WGS sequence"/>
</dbReference>
<dbReference type="GO" id="GO:0016616">
    <property type="term" value="F:oxidoreductase activity, acting on the CH-OH group of donors, NAD or NADP as acceptor"/>
    <property type="evidence" value="ECO:0007669"/>
    <property type="project" value="UniProtKB-ARBA"/>
</dbReference>
<dbReference type="InterPro" id="IPR036291">
    <property type="entry name" value="NAD(P)-bd_dom_sf"/>
</dbReference>
<comment type="caution">
    <text evidence="4">The sequence shown here is derived from an EMBL/GenBank/DDBJ whole genome shotgun (WGS) entry which is preliminary data.</text>
</comment>
<dbReference type="PROSITE" id="PS00061">
    <property type="entry name" value="ADH_SHORT"/>
    <property type="match status" value="1"/>
</dbReference>
<organism evidence="4 5">
    <name type="scientific">Arthrobotrys musiformis</name>
    <dbReference type="NCBI Taxonomy" id="47236"/>
    <lineage>
        <taxon>Eukaryota</taxon>
        <taxon>Fungi</taxon>
        <taxon>Dikarya</taxon>
        <taxon>Ascomycota</taxon>
        <taxon>Pezizomycotina</taxon>
        <taxon>Orbiliomycetes</taxon>
        <taxon>Orbiliales</taxon>
        <taxon>Orbiliaceae</taxon>
        <taxon>Arthrobotrys</taxon>
    </lineage>
</organism>
<dbReference type="InterPro" id="IPR020904">
    <property type="entry name" value="Sc_DH/Rdtase_CS"/>
</dbReference>
<keyword evidence="5" id="KW-1185">Reference proteome</keyword>
<sequence>MEYFQPAQQDCIFQHNNTQPPSETRLFSLLSLKGRTAVVTGAAAGIGFAVVEAFAEAGANVALWYKSNQDAVEKAAKVSETYGVACKAYQVDLTDEAALKATLDQSVLDLNGRLDIFVANAGIPWMQGRLIDSSSEDFFNLMNVNLMTAYYSAKAAGKYFERQKLEGTNIKGEKLENYNCGGSFIVTSSIAGLRQLMPQAATPYGVSKAALTHFAKSIAIEYVKFARVNIVSPGYIATEMLKVAPDPMRIPWKGRTPMGREGAVNEVKGAYVYLASDASSYATGTEIVLDGGYTSV</sequence>